<evidence type="ECO:0000313" key="1">
    <source>
        <dbReference type="EMBL" id="QSS48834.1"/>
    </source>
</evidence>
<dbReference type="AlphaFoldDB" id="A0A8A1L8S3"/>
<evidence type="ECO:0000313" key="2">
    <source>
        <dbReference type="Proteomes" id="UP000663419"/>
    </source>
</evidence>
<reference evidence="1" key="1">
    <citation type="submission" date="2021-01" db="EMBL/GenBank/DDBJ databases">
        <title>Chromosome-level genome assembly of a human fungal pathogen reveals clustering of transcriptionally co-regulated genes.</title>
        <authorList>
            <person name="Voorhies M."/>
            <person name="Cohen S."/>
            <person name="Shea T.P."/>
            <person name="Petrus S."/>
            <person name="Munoz J.F."/>
            <person name="Poplawski S."/>
            <person name="Goldman W.E."/>
            <person name="Michael T."/>
            <person name="Cuomo C.A."/>
            <person name="Sil A."/>
            <person name="Beyhan S."/>
        </authorList>
    </citation>
    <scope>NUCLEOTIDE SEQUENCE</scope>
    <source>
        <strain evidence="1">H88</strain>
    </source>
</reference>
<proteinExistence type="predicted"/>
<gene>
    <name evidence="1" type="ORF">I7I53_08965</name>
</gene>
<dbReference type="EMBL" id="CP069102">
    <property type="protein sequence ID" value="QSS48834.1"/>
    <property type="molecule type" value="Genomic_DNA"/>
</dbReference>
<name>A0A8A1L8S3_AJEC8</name>
<accession>A0A8A1L8S3</accession>
<sequence>MYVTAIYQRTLFACDGTLSIYLVHSLFFPPPQIHWTKPLSRPDYLLLLRYLVISSFNESVHTCCESGKGISTDRIAP</sequence>
<protein>
    <submittedName>
        <fullName evidence="1">Uncharacterized protein</fullName>
    </submittedName>
</protein>
<dbReference type="Proteomes" id="UP000663419">
    <property type="component" value="Chromosome 1"/>
</dbReference>
<organism evidence="1 2">
    <name type="scientific">Ajellomyces capsulatus (strain H88)</name>
    <name type="common">Darling's disease fungus</name>
    <name type="synonym">Histoplasma capsulatum</name>
    <dbReference type="NCBI Taxonomy" id="544711"/>
    <lineage>
        <taxon>Eukaryota</taxon>
        <taxon>Fungi</taxon>
        <taxon>Dikarya</taxon>
        <taxon>Ascomycota</taxon>
        <taxon>Pezizomycotina</taxon>
        <taxon>Eurotiomycetes</taxon>
        <taxon>Eurotiomycetidae</taxon>
        <taxon>Onygenales</taxon>
        <taxon>Ajellomycetaceae</taxon>
        <taxon>Histoplasma</taxon>
    </lineage>
</organism>
<dbReference type="VEuPathDB" id="FungiDB:I7I53_08965"/>